<dbReference type="Proteomes" id="UP001594351">
    <property type="component" value="Unassembled WGS sequence"/>
</dbReference>
<accession>A0ABV6YWC6</accession>
<sequence>MTIKNVERTCFSYPKPIIILLFLMLIPLPTFATNFALVGTRATGMGGAAVSNPDGAYAIYWNPGKHFSGSYWNLVLPSGGFHVEQHNDIIKHLEDMANILREYDIGDEKLSNNSEVVQRLRPIIYKMDQQGTGLVSDFHAGCLLTLNRVKVGYLGLAFGGVSFIMDTVNLDVDGEDVENPITENESVINSWAIYTHQMILGYTQPLFDFESAAGKKHLLSLGLTAKYIHATTYVYHASIYEKYIDEITRDVEFDYQEEQSSNGSLDVGLHYNINNTWQFGLLFRDCTSPEFKTAVIEGSSRETVELPFQSRAGFSYHHPSDFTIAFDFDLTENDSSTLDGYKDRRLGLGLEKSIFNGHLTLRTGYYHNIAESGFNSVITVGLAARIKPFRIDASLGISPGNYGSEDIFYIDETVAAFHISLY</sequence>
<keyword evidence="2" id="KW-1185">Reference proteome</keyword>
<proteinExistence type="predicted"/>
<gene>
    <name evidence="1" type="primary">traF</name>
    <name evidence="1" type="ORF">ACFL27_09795</name>
</gene>
<organism evidence="1 2">
    <name type="scientific">candidate division CSSED10-310 bacterium</name>
    <dbReference type="NCBI Taxonomy" id="2855610"/>
    <lineage>
        <taxon>Bacteria</taxon>
        <taxon>Bacteria division CSSED10-310</taxon>
    </lineage>
</organism>
<dbReference type="Gene3D" id="2.40.160.60">
    <property type="entry name" value="Outer membrane protein transport protein (OMPP1/FadL/TodX)"/>
    <property type="match status" value="2"/>
</dbReference>
<reference evidence="1 2" key="1">
    <citation type="submission" date="2024-09" db="EMBL/GenBank/DDBJ databases">
        <title>Laminarin stimulates single cell rates of sulfate reduction while oxygen inhibits transcriptomic activity in coastal marine sediment.</title>
        <authorList>
            <person name="Lindsay M."/>
            <person name="Orcutt B."/>
            <person name="Emerson D."/>
            <person name="Stepanauskas R."/>
            <person name="D'Angelo T."/>
        </authorList>
    </citation>
    <scope>NUCLEOTIDE SEQUENCE [LARGE SCALE GENOMIC DNA]</scope>
    <source>
        <strain evidence="1">SAG AM-311-K15</strain>
    </source>
</reference>
<evidence type="ECO:0000313" key="2">
    <source>
        <dbReference type="Proteomes" id="UP001594351"/>
    </source>
</evidence>
<protein>
    <submittedName>
        <fullName evidence="1">Conjugal transfer protein TraF</fullName>
    </submittedName>
</protein>
<dbReference type="InterPro" id="IPR032811">
    <property type="entry name" value="Put_conjugal_transfer"/>
</dbReference>
<dbReference type="Pfam" id="PF13729">
    <property type="entry name" value="TraF_2"/>
    <property type="match status" value="1"/>
</dbReference>
<comment type="caution">
    <text evidence="1">The sequence shown here is derived from an EMBL/GenBank/DDBJ whole genome shotgun (WGS) entry which is preliminary data.</text>
</comment>
<dbReference type="EMBL" id="JBHPBY010000101">
    <property type="protein sequence ID" value="MFC1850470.1"/>
    <property type="molecule type" value="Genomic_DNA"/>
</dbReference>
<evidence type="ECO:0000313" key="1">
    <source>
        <dbReference type="EMBL" id="MFC1850470.1"/>
    </source>
</evidence>
<name>A0ABV6YWC6_UNCC1</name>